<evidence type="ECO:0000313" key="7">
    <source>
        <dbReference type="Proteomes" id="UP000594262"/>
    </source>
</evidence>
<dbReference type="InterPro" id="IPR003593">
    <property type="entry name" value="AAA+_ATPase"/>
</dbReference>
<comment type="similarity">
    <text evidence="1">Belongs to the CbxX/CfxQ family.</text>
</comment>
<dbReference type="OrthoDB" id="5988235at2759"/>
<evidence type="ECO:0000256" key="1">
    <source>
        <dbReference type="ARBA" id="ARBA00010378"/>
    </source>
</evidence>
<dbReference type="Proteomes" id="UP000594262">
    <property type="component" value="Unplaced"/>
</dbReference>
<evidence type="ECO:0000256" key="4">
    <source>
        <dbReference type="SAM" id="MobiDB-lite"/>
    </source>
</evidence>
<dbReference type="Gene3D" id="3.40.50.300">
    <property type="entry name" value="P-loop containing nucleotide triphosphate hydrolases"/>
    <property type="match status" value="1"/>
</dbReference>
<reference evidence="6" key="1">
    <citation type="submission" date="2021-01" db="UniProtKB">
        <authorList>
            <consortium name="EnsemblMetazoa"/>
        </authorList>
    </citation>
    <scope>IDENTIFICATION</scope>
</reference>
<dbReference type="InterPro" id="IPR050773">
    <property type="entry name" value="CbxX/CfxQ_RuBisCO_ESX"/>
</dbReference>
<feature type="region of interest" description="Disordered" evidence="4">
    <location>
        <begin position="91"/>
        <end position="110"/>
    </location>
</feature>
<dbReference type="AlphaFoldDB" id="A0A7M5VB91"/>
<protein>
    <recommendedName>
        <fullName evidence="5">AAA+ ATPase domain-containing protein</fullName>
    </recommendedName>
</protein>
<feature type="compositionally biased region" description="Acidic residues" evidence="4">
    <location>
        <begin position="91"/>
        <end position="103"/>
    </location>
</feature>
<keyword evidence="2" id="KW-0547">Nucleotide-binding</keyword>
<organism evidence="6 7">
    <name type="scientific">Clytia hemisphaerica</name>
    <dbReference type="NCBI Taxonomy" id="252671"/>
    <lineage>
        <taxon>Eukaryota</taxon>
        <taxon>Metazoa</taxon>
        <taxon>Cnidaria</taxon>
        <taxon>Hydrozoa</taxon>
        <taxon>Hydroidolina</taxon>
        <taxon>Leptothecata</taxon>
        <taxon>Obeliida</taxon>
        <taxon>Clytiidae</taxon>
        <taxon>Clytia</taxon>
    </lineage>
</organism>
<dbReference type="GO" id="GO:0016887">
    <property type="term" value="F:ATP hydrolysis activity"/>
    <property type="evidence" value="ECO:0007669"/>
    <property type="project" value="InterPro"/>
</dbReference>
<dbReference type="Pfam" id="PF00004">
    <property type="entry name" value="AAA"/>
    <property type="match status" value="1"/>
</dbReference>
<dbReference type="PRINTS" id="PR00819">
    <property type="entry name" value="CBXCFQXSUPER"/>
</dbReference>
<dbReference type="InterPro" id="IPR027417">
    <property type="entry name" value="P-loop_NTPase"/>
</dbReference>
<evidence type="ECO:0000259" key="5">
    <source>
        <dbReference type="SMART" id="SM00382"/>
    </source>
</evidence>
<evidence type="ECO:0000256" key="2">
    <source>
        <dbReference type="ARBA" id="ARBA00022741"/>
    </source>
</evidence>
<name>A0A7M5VB91_9CNID</name>
<dbReference type="InterPro" id="IPR003959">
    <property type="entry name" value="ATPase_AAA_core"/>
</dbReference>
<accession>A0A7M5VB91</accession>
<dbReference type="PANTHER" id="PTHR43392">
    <property type="entry name" value="AAA-TYPE ATPASE FAMILY PROTEIN / ANKYRIN REPEAT FAMILY PROTEIN"/>
    <property type="match status" value="1"/>
</dbReference>
<evidence type="ECO:0000256" key="3">
    <source>
        <dbReference type="ARBA" id="ARBA00022840"/>
    </source>
</evidence>
<dbReference type="SUPFAM" id="SSF52540">
    <property type="entry name" value="P-loop containing nucleoside triphosphate hydrolases"/>
    <property type="match status" value="1"/>
</dbReference>
<dbReference type="GO" id="GO:0005524">
    <property type="term" value="F:ATP binding"/>
    <property type="evidence" value="ECO:0007669"/>
    <property type="project" value="UniProtKB-KW"/>
</dbReference>
<dbReference type="PANTHER" id="PTHR43392:SF2">
    <property type="entry name" value="AAA-TYPE ATPASE FAMILY PROTEIN _ ANKYRIN REPEAT FAMILY PROTEIN"/>
    <property type="match status" value="1"/>
</dbReference>
<feature type="domain" description="AAA+ ATPase" evidence="5">
    <location>
        <begin position="515"/>
        <end position="648"/>
    </location>
</feature>
<sequence length="795" mass="90213">MKYILPSANLNQYMFIKRKGKANKFLLEVTDDDYQYNASALKNLKTKDASTVYILYDKNVIDEDAKKKTKMKPSEKPNQAIKSFKSKIMENNDEDADSDDCSSNDEGSSIDSIKSKIDNLFALKPNKKKESSIDLTDEEPTQGGSNLGEAKIVYNNLMLAVTVLANIDKFLETMDVILRDKKNELQEIEIALGMALLCIQYPREDIWDVAFDDLSDILSLTKDSKQTINDILFLILNAINHIDCKIWSENFLPIFTSLLQTKTWNEEYHDISEDANCTIVKMPYAYKCRSFEDVFDKFRARSTIETPSSLKENVTSESMFQRKYFSSTPPVLLLSMEWLLQKGMVLDSKAKLPAYLLEDVENSCMDEYRIKMVVVTHQNHSNVLVQSNDLVWRIYGNGKLKIKTKFQELLHFECVTIDLIVYNKDCKLLMAVETDLLGNGKFLMDRLQERKQSMTTTASKALGSQHGSKGKEDLEGIMKRHLGTIYGQQKLKDQTMVLARRAFFDKKRGRSTDISRLHMLFVGNPGAGKTMAARCMAGILKDIGILKKGHLVEVQRSELVSPYIGGTSQKTKAVLKKAKGGVLFIDEAYRLSSVVGKDYGKEAVETLMSEMTEPDCPLMIFAGYEKEMMEFVNVNSGLQRRIKHKFAFIDFSPNDLETITIKKLSSSFPRFPPFKTGELLNECFRKLSKEVISKHNAALCTDLIDQIQTAQESRLPQDCSDADLRKVTEDDLKIGIEAFLKCHEVKPTNEKLDSGDGDINEPEVCWRCKRSMKEGSDDEFTPPRVVPEIVVNVNG</sequence>
<keyword evidence="7" id="KW-1185">Reference proteome</keyword>
<dbReference type="SMART" id="SM00382">
    <property type="entry name" value="AAA"/>
    <property type="match status" value="1"/>
</dbReference>
<evidence type="ECO:0000313" key="6">
    <source>
        <dbReference type="EnsemblMetazoa" id="CLYHEMP006045.1"/>
    </source>
</evidence>
<keyword evidence="3" id="KW-0067">ATP-binding</keyword>
<dbReference type="FunFam" id="3.40.50.300:FF:000216">
    <property type="entry name" value="Type VII secretion ATPase EccA"/>
    <property type="match status" value="1"/>
</dbReference>
<dbReference type="InterPro" id="IPR000641">
    <property type="entry name" value="CbxX/CfxQ"/>
</dbReference>
<proteinExistence type="inferred from homology"/>
<dbReference type="EnsemblMetazoa" id="CLYHEMT006045.1">
    <property type="protein sequence ID" value="CLYHEMP006045.1"/>
    <property type="gene ID" value="CLYHEMG006045"/>
</dbReference>